<keyword evidence="2" id="KW-1185">Reference proteome</keyword>
<dbReference type="HOGENOM" id="CLU_1605324_0_0_1"/>
<dbReference type="Gramene" id="ONIVA12G00050.1">
    <property type="protein sequence ID" value="ONIVA12G00050.1"/>
    <property type="gene ID" value="ONIVA12G00050"/>
</dbReference>
<sequence length="166" mass="17901">MNILNNKIINKFTNHLKKSQIIIDPPDIAPHCCRLQFPLPHAPPPAASPPTPWLRWSMVRMVPHGSMKKWWYLSSIKGPPCISLPRKLGATDKCDFCHLGKDQFSSSVGAKEVGGGGGESRGRVEGEGDACVVSARAAVEGGRGNGCVGIISKEATLRVIMSMTLE</sequence>
<proteinExistence type="predicted"/>
<reference evidence="1" key="2">
    <citation type="submission" date="2018-04" db="EMBL/GenBank/DDBJ databases">
        <title>OnivRS2 (Oryza nivara Reference Sequence Version 2).</title>
        <authorList>
            <person name="Zhang J."/>
            <person name="Kudrna D."/>
            <person name="Lee S."/>
            <person name="Talag J."/>
            <person name="Rajasekar S."/>
            <person name="Welchert J."/>
            <person name="Hsing Y.-I."/>
            <person name="Wing R.A."/>
        </authorList>
    </citation>
    <scope>NUCLEOTIDE SEQUENCE [LARGE SCALE GENOMIC DNA]</scope>
    <source>
        <strain evidence="1">SL10</strain>
    </source>
</reference>
<organism evidence="1">
    <name type="scientific">Oryza nivara</name>
    <name type="common">Indian wild rice</name>
    <name type="synonym">Oryza sativa f. spontanea</name>
    <dbReference type="NCBI Taxonomy" id="4536"/>
    <lineage>
        <taxon>Eukaryota</taxon>
        <taxon>Viridiplantae</taxon>
        <taxon>Streptophyta</taxon>
        <taxon>Embryophyta</taxon>
        <taxon>Tracheophyta</taxon>
        <taxon>Spermatophyta</taxon>
        <taxon>Magnoliopsida</taxon>
        <taxon>Liliopsida</taxon>
        <taxon>Poales</taxon>
        <taxon>Poaceae</taxon>
        <taxon>BOP clade</taxon>
        <taxon>Oryzoideae</taxon>
        <taxon>Oryzeae</taxon>
        <taxon>Oryzinae</taxon>
        <taxon>Oryza</taxon>
    </lineage>
</organism>
<accession>A0A0E0J5N9</accession>
<dbReference type="Proteomes" id="UP000006591">
    <property type="component" value="Chromosome 12"/>
</dbReference>
<name>A0A0E0J5N9_ORYNI</name>
<dbReference type="EnsemblPlants" id="ONIVA12G00050.1">
    <property type="protein sequence ID" value="ONIVA12G00050.1"/>
    <property type="gene ID" value="ONIVA12G00050"/>
</dbReference>
<reference evidence="1" key="1">
    <citation type="submission" date="2015-04" db="UniProtKB">
        <authorList>
            <consortium name="EnsemblPlants"/>
        </authorList>
    </citation>
    <scope>IDENTIFICATION</scope>
    <source>
        <strain evidence="1">SL10</strain>
    </source>
</reference>
<evidence type="ECO:0000313" key="1">
    <source>
        <dbReference type="EnsemblPlants" id="ONIVA12G00050.1"/>
    </source>
</evidence>
<dbReference type="STRING" id="4536.A0A0E0J5N9"/>
<dbReference type="AlphaFoldDB" id="A0A0E0J5N9"/>
<evidence type="ECO:0000313" key="2">
    <source>
        <dbReference type="Proteomes" id="UP000006591"/>
    </source>
</evidence>
<protein>
    <submittedName>
        <fullName evidence="1">Uncharacterized protein</fullName>
    </submittedName>
</protein>